<feature type="transmembrane region" description="Helical" evidence="1">
    <location>
        <begin position="235"/>
        <end position="253"/>
    </location>
</feature>
<dbReference type="Proteomes" id="UP000754563">
    <property type="component" value="Unassembled WGS sequence"/>
</dbReference>
<evidence type="ECO:0000313" key="3">
    <source>
        <dbReference type="Proteomes" id="UP000754563"/>
    </source>
</evidence>
<comment type="caution">
    <text evidence="2">The sequence shown here is derived from an EMBL/GenBank/DDBJ whole genome shotgun (WGS) entry which is preliminary data.</text>
</comment>
<reference evidence="2" key="2">
    <citation type="journal article" date="2021" name="Microbiome">
        <title>Successional dynamics and alternative stable states in a saline activated sludge microbial community over 9 years.</title>
        <authorList>
            <person name="Wang Y."/>
            <person name="Ye J."/>
            <person name="Ju F."/>
            <person name="Liu L."/>
            <person name="Boyd J.A."/>
            <person name="Deng Y."/>
            <person name="Parks D.H."/>
            <person name="Jiang X."/>
            <person name="Yin X."/>
            <person name="Woodcroft B.J."/>
            <person name="Tyson G.W."/>
            <person name="Hugenholtz P."/>
            <person name="Polz M.F."/>
            <person name="Zhang T."/>
        </authorList>
    </citation>
    <scope>NUCLEOTIDE SEQUENCE</scope>
    <source>
        <strain evidence="2">HKST-UBA11</strain>
    </source>
</reference>
<dbReference type="AlphaFoldDB" id="A0A955L7M9"/>
<keyword evidence="1" id="KW-1133">Transmembrane helix</keyword>
<sequence length="359" mass="38358">MSEENGYKEYEFGPFKTDDWNFSGAQFLATFAGIVVALVLSFAGGFPPQFVLMGLFGLSPFGFQVFVEIIETLKGRNPHVSGKVAVLGLVAGIAAFVIPTLLISAYVEPSIAYAGAATDISLVNGLSSQLSGDARMFLVTQAVADDLAGLTVIITNSGLHENIPYWAVVICLIGSLLMFINGYRKGKVRWLVLSGVASTVGFWGIGIEPLLGMAPQAIFVGLVENNKSFRTGAKNIAGIGATGGLFLFIISHLSFTHFELSTTQMYFNLAMVFGKFIPTFPLMLGAGVKPKHAVLGSLMAATSGTVGLIFLEVAHKQGQLTPEMEVVGTTGIIVSIATCLVWFLVSLFFRDKKEKIPTH</sequence>
<protein>
    <submittedName>
        <fullName evidence="2">Uncharacterized protein</fullName>
    </submittedName>
</protein>
<reference evidence="2" key="1">
    <citation type="submission" date="2020-04" db="EMBL/GenBank/DDBJ databases">
        <authorList>
            <person name="Zhang T."/>
        </authorList>
    </citation>
    <scope>NUCLEOTIDE SEQUENCE</scope>
    <source>
        <strain evidence="2">HKST-UBA11</strain>
    </source>
</reference>
<accession>A0A955L7M9</accession>
<feature type="transmembrane region" description="Helical" evidence="1">
    <location>
        <begin position="163"/>
        <end position="180"/>
    </location>
</feature>
<feature type="transmembrane region" description="Helical" evidence="1">
    <location>
        <begin position="200"/>
        <end position="223"/>
    </location>
</feature>
<proteinExistence type="predicted"/>
<name>A0A955L7M9_9BACT</name>
<feature type="transmembrane region" description="Helical" evidence="1">
    <location>
        <begin position="265"/>
        <end position="286"/>
    </location>
</feature>
<dbReference type="EMBL" id="JAGQLH010000008">
    <property type="protein sequence ID" value="MCA9385218.1"/>
    <property type="molecule type" value="Genomic_DNA"/>
</dbReference>
<feature type="transmembrane region" description="Helical" evidence="1">
    <location>
        <begin position="326"/>
        <end position="349"/>
    </location>
</feature>
<evidence type="ECO:0000313" key="2">
    <source>
        <dbReference type="EMBL" id="MCA9385218.1"/>
    </source>
</evidence>
<feature type="transmembrane region" description="Helical" evidence="1">
    <location>
        <begin position="85"/>
        <end position="107"/>
    </location>
</feature>
<gene>
    <name evidence="2" type="ORF">KC717_01060</name>
</gene>
<organism evidence="2 3">
    <name type="scientific">Candidatus Dojkabacteria bacterium</name>
    <dbReference type="NCBI Taxonomy" id="2099670"/>
    <lineage>
        <taxon>Bacteria</taxon>
        <taxon>Candidatus Dojkabacteria</taxon>
    </lineage>
</organism>
<keyword evidence="1" id="KW-0472">Membrane</keyword>
<keyword evidence="1" id="KW-0812">Transmembrane</keyword>
<feature type="transmembrane region" description="Helical" evidence="1">
    <location>
        <begin position="50"/>
        <end position="70"/>
    </location>
</feature>
<feature type="transmembrane region" description="Helical" evidence="1">
    <location>
        <begin position="20"/>
        <end position="43"/>
    </location>
</feature>
<feature type="transmembrane region" description="Helical" evidence="1">
    <location>
        <begin position="293"/>
        <end position="314"/>
    </location>
</feature>
<evidence type="ECO:0000256" key="1">
    <source>
        <dbReference type="SAM" id="Phobius"/>
    </source>
</evidence>